<dbReference type="PATRIC" id="fig|1158607.3.peg.1029"/>
<sequence>MEINVHELSDKQLDQLAYKIRVGIRKDREAEKKKFKERALHNTRLLLKQYHKLKVHSKVVEEQVEINQGSFWEHKWLNLDMLMQNKAKTVKLMKHVDLALEVYKQSCQVSNKVEEQRRWRVINKRYIEYPLLSEEKLAEQMHMDRSTVNRTCRDAVEDLSIILFGIDMINEW</sequence>
<dbReference type="RefSeq" id="WP_010756078.1">
    <property type="nucleotide sequence ID" value="NZ_ASWD01000007.1"/>
</dbReference>
<evidence type="ECO:0000313" key="2">
    <source>
        <dbReference type="Proteomes" id="UP000013782"/>
    </source>
</evidence>
<dbReference type="EMBL" id="AJAQ01000008">
    <property type="protein sequence ID" value="EOH96373.1"/>
    <property type="molecule type" value="Genomic_DNA"/>
</dbReference>
<dbReference type="eggNOG" id="ENOG5033CK8">
    <property type="taxonomic scope" value="Bacteria"/>
</dbReference>
<comment type="caution">
    <text evidence="1">The sequence shown here is derived from an EMBL/GenBank/DDBJ whole genome shotgun (WGS) entry which is preliminary data.</text>
</comment>
<gene>
    <name evidence="1" type="ORF">UAU_01023</name>
</gene>
<accession>R2QMF9</accession>
<dbReference type="HOGENOM" id="CLU_097117_0_0_9"/>
<organism evidence="1 2">
    <name type="scientific">Enterococcus pallens ATCC BAA-351</name>
    <dbReference type="NCBI Taxonomy" id="1158607"/>
    <lineage>
        <taxon>Bacteria</taxon>
        <taxon>Bacillati</taxon>
        <taxon>Bacillota</taxon>
        <taxon>Bacilli</taxon>
        <taxon>Lactobacillales</taxon>
        <taxon>Enterococcaceae</taxon>
        <taxon>Enterococcus</taxon>
    </lineage>
</organism>
<keyword evidence="2" id="KW-1185">Reference proteome</keyword>
<protein>
    <submittedName>
        <fullName evidence="1">Uncharacterized protein</fullName>
    </submittedName>
</protein>
<name>R2QMF9_9ENTE</name>
<dbReference type="Proteomes" id="UP000013782">
    <property type="component" value="Unassembled WGS sequence"/>
</dbReference>
<evidence type="ECO:0000313" key="1">
    <source>
        <dbReference type="EMBL" id="EOH96373.1"/>
    </source>
</evidence>
<dbReference type="AlphaFoldDB" id="R2QMF9"/>
<reference evidence="1 2" key="1">
    <citation type="submission" date="2013-02" db="EMBL/GenBank/DDBJ databases">
        <title>The Genome Sequence of Enterococcus pallens BAA-351.</title>
        <authorList>
            <consortium name="The Broad Institute Genome Sequencing Platform"/>
            <consortium name="The Broad Institute Genome Sequencing Center for Infectious Disease"/>
            <person name="Earl A.M."/>
            <person name="Gilmore M.S."/>
            <person name="Lebreton F."/>
            <person name="Walker B."/>
            <person name="Young S.K."/>
            <person name="Zeng Q."/>
            <person name="Gargeya S."/>
            <person name="Fitzgerald M."/>
            <person name="Haas B."/>
            <person name="Abouelleil A."/>
            <person name="Alvarado L."/>
            <person name="Arachchi H.M."/>
            <person name="Berlin A.M."/>
            <person name="Chapman S.B."/>
            <person name="Dewar J."/>
            <person name="Goldberg J."/>
            <person name="Griggs A."/>
            <person name="Gujja S."/>
            <person name="Hansen M."/>
            <person name="Howarth C."/>
            <person name="Imamovic A."/>
            <person name="Larimer J."/>
            <person name="McCowan C."/>
            <person name="Murphy C."/>
            <person name="Neiman D."/>
            <person name="Pearson M."/>
            <person name="Priest M."/>
            <person name="Roberts A."/>
            <person name="Saif S."/>
            <person name="Shea T."/>
            <person name="Sisk P."/>
            <person name="Sykes S."/>
            <person name="Wortman J."/>
            <person name="Nusbaum C."/>
            <person name="Birren B."/>
        </authorList>
    </citation>
    <scope>NUCLEOTIDE SEQUENCE [LARGE SCALE GENOMIC DNA]</scope>
    <source>
        <strain evidence="1 2">ATCC BAA-351</strain>
    </source>
</reference>
<dbReference type="STRING" id="160454.RV10_GL002540"/>
<dbReference type="OrthoDB" id="2186153at2"/>
<proteinExistence type="predicted"/>